<dbReference type="Proteomes" id="UP000270094">
    <property type="component" value="Unassembled WGS sequence"/>
</dbReference>
<evidence type="ECO:0000256" key="4">
    <source>
        <dbReference type="SAM" id="MobiDB-lite"/>
    </source>
</evidence>
<feature type="compositionally biased region" description="Basic and acidic residues" evidence="4">
    <location>
        <begin position="34"/>
        <end position="48"/>
    </location>
</feature>
<keyword evidence="2" id="KW-0694">RNA-binding</keyword>
<feature type="domain" description="G-patch" evidence="5">
    <location>
        <begin position="284"/>
        <end position="310"/>
    </location>
</feature>
<dbReference type="OrthoDB" id="29221at2759"/>
<keyword evidence="7" id="KW-1185">Reference proteome</keyword>
<evidence type="ECO:0000313" key="7">
    <source>
        <dbReference type="Proteomes" id="UP000270094"/>
    </source>
</evidence>
<protein>
    <recommendedName>
        <fullName evidence="5">G-patch domain-containing protein</fullName>
    </recommendedName>
</protein>
<accession>A0A3P7IFE6</accession>
<dbReference type="PANTHER" id="PTHR13948">
    <property type="entry name" value="RNA-BINDING PROTEIN"/>
    <property type="match status" value="1"/>
</dbReference>
<dbReference type="InterPro" id="IPR000467">
    <property type="entry name" value="G_patch_dom"/>
</dbReference>
<feature type="region of interest" description="Disordered" evidence="4">
    <location>
        <begin position="7"/>
        <end position="48"/>
    </location>
</feature>
<feature type="non-terminal residue" evidence="6">
    <location>
        <position position="1"/>
    </location>
</feature>
<dbReference type="GO" id="GO:0005634">
    <property type="term" value="C:nucleus"/>
    <property type="evidence" value="ECO:0007669"/>
    <property type="project" value="UniProtKB-SubCell"/>
</dbReference>
<evidence type="ECO:0000256" key="3">
    <source>
        <dbReference type="ARBA" id="ARBA00023242"/>
    </source>
</evidence>
<evidence type="ECO:0000256" key="2">
    <source>
        <dbReference type="ARBA" id="ARBA00022884"/>
    </source>
</evidence>
<dbReference type="GO" id="GO:0000398">
    <property type="term" value="P:mRNA splicing, via spliceosome"/>
    <property type="evidence" value="ECO:0007669"/>
    <property type="project" value="TreeGrafter"/>
</dbReference>
<comment type="subcellular location">
    <subcellularLocation>
        <location evidence="1">Nucleus</location>
    </subcellularLocation>
</comment>
<evidence type="ECO:0000256" key="1">
    <source>
        <dbReference type="ARBA" id="ARBA00004123"/>
    </source>
</evidence>
<dbReference type="AlphaFoldDB" id="A0A3P7IFE6"/>
<name>A0A3P7IFE6_STRVU</name>
<dbReference type="GO" id="GO:0003723">
    <property type="term" value="F:RNA binding"/>
    <property type="evidence" value="ECO:0007669"/>
    <property type="project" value="UniProtKB-KW"/>
</dbReference>
<evidence type="ECO:0000259" key="5">
    <source>
        <dbReference type="PROSITE" id="PS50174"/>
    </source>
</evidence>
<proteinExistence type="predicted"/>
<evidence type="ECO:0000313" key="6">
    <source>
        <dbReference type="EMBL" id="VDM71670.1"/>
    </source>
</evidence>
<reference evidence="6 7" key="1">
    <citation type="submission" date="2018-11" db="EMBL/GenBank/DDBJ databases">
        <authorList>
            <consortium name="Pathogen Informatics"/>
        </authorList>
    </citation>
    <scope>NUCLEOTIDE SEQUENCE [LARGE SCALE GENOMIC DNA]</scope>
</reference>
<feature type="compositionally biased region" description="Basic and acidic residues" evidence="4">
    <location>
        <begin position="120"/>
        <end position="131"/>
    </location>
</feature>
<dbReference type="Pfam" id="PF01585">
    <property type="entry name" value="G-patch"/>
    <property type="match status" value="1"/>
</dbReference>
<dbReference type="PANTHER" id="PTHR13948:SF3">
    <property type="entry name" value="FI21118P1"/>
    <property type="match status" value="1"/>
</dbReference>
<gene>
    <name evidence="6" type="ORF">SVUK_LOCUS6668</name>
</gene>
<feature type="region of interest" description="Disordered" evidence="4">
    <location>
        <begin position="105"/>
        <end position="131"/>
    </location>
</feature>
<feature type="compositionally biased region" description="Low complexity" evidence="4">
    <location>
        <begin position="8"/>
        <end position="33"/>
    </location>
</feature>
<dbReference type="EMBL" id="UYYB01021526">
    <property type="protein sequence ID" value="VDM71670.1"/>
    <property type="molecule type" value="Genomic_DNA"/>
</dbReference>
<organism evidence="6 7">
    <name type="scientific">Strongylus vulgaris</name>
    <name type="common">Blood worm</name>
    <dbReference type="NCBI Taxonomy" id="40348"/>
    <lineage>
        <taxon>Eukaryota</taxon>
        <taxon>Metazoa</taxon>
        <taxon>Ecdysozoa</taxon>
        <taxon>Nematoda</taxon>
        <taxon>Chromadorea</taxon>
        <taxon>Rhabditida</taxon>
        <taxon>Rhabditina</taxon>
        <taxon>Rhabditomorpha</taxon>
        <taxon>Strongyloidea</taxon>
        <taxon>Strongylidae</taxon>
        <taxon>Strongylus</taxon>
    </lineage>
</organism>
<sequence length="310" mass="34689">QVFFYVKTQNQSQAATTTTTTTTTSDTQPTTTEAKSEEKAEEPKKSAADIAKEMLKWAKKQEKATKVQMSLKPLVKPLETKSAFDAAGGSGANVAHKMLEKSQHALAHVNDSDEEEEGSGDEKKKNSTDDVHAAVEQCHSVDDAPVPPRRHIPTAQEHREMMERALVDEAKKMCLLCKRAFPSVDVLRKHVEKSELHKKNLQEKQIEWGRQYVTAMMEGHGDQALPFPPPQEQKIVYRDRAKERREAFGLDPGVSDYRMNEFGGRSEEALRKESEMAMMRPLGADNIGSRLLKGMGWREGMGVGRNGQGR</sequence>
<dbReference type="PROSITE" id="PS50174">
    <property type="entry name" value="G_PATCH"/>
    <property type="match status" value="1"/>
</dbReference>
<keyword evidence="3" id="KW-0539">Nucleus</keyword>